<accession>A0A7U9P4C3</accession>
<sequence length="46" mass="5011">MVTTGTLVAYAFKVVFGNGDVITALASWAIFLTFCFVATAIYQTMR</sequence>
<proteinExistence type="predicted"/>
<dbReference type="AlphaFoldDB" id="A0A7U9P4C3"/>
<keyword evidence="1" id="KW-1133">Transmembrane helix</keyword>
<evidence type="ECO:0000313" key="3">
    <source>
        <dbReference type="Proteomes" id="UP000018339"/>
    </source>
</evidence>
<feature type="transmembrane region" description="Helical" evidence="1">
    <location>
        <begin position="21"/>
        <end position="42"/>
    </location>
</feature>
<keyword evidence="3" id="KW-1185">Reference proteome</keyword>
<keyword evidence="1" id="KW-0472">Membrane</keyword>
<reference evidence="2 3" key="1">
    <citation type="journal article" date="2014" name="Genome Announc.">
        <title>Draft Genome Sequence of Geobacillus thermopakistaniensis Strain MAS1.</title>
        <authorList>
            <person name="Siddiqui M.A."/>
            <person name="Rashid N."/>
            <person name="Ayyampalayam S."/>
            <person name="Whitman W.B."/>
        </authorList>
    </citation>
    <scope>NUCLEOTIDE SEQUENCE [LARGE SCALE GENOMIC DNA]</scope>
    <source>
        <strain evidence="2 3">MAS1</strain>
    </source>
</reference>
<name>A0A7U9P4C3_GEOTM</name>
<evidence type="ECO:0000313" key="2">
    <source>
        <dbReference type="EMBL" id="ESU70483.1"/>
    </source>
</evidence>
<evidence type="ECO:0000256" key="1">
    <source>
        <dbReference type="SAM" id="Phobius"/>
    </source>
</evidence>
<organism evidence="2 3">
    <name type="scientific">Geobacillus thermopakistaniensis (strain MAS1)</name>
    <dbReference type="NCBI Taxonomy" id="1408282"/>
    <lineage>
        <taxon>Bacteria</taxon>
        <taxon>Bacillati</taxon>
        <taxon>Bacillota</taxon>
        <taxon>Bacilli</taxon>
        <taxon>Bacillales</taxon>
        <taxon>Anoxybacillaceae</taxon>
        <taxon>Geobacillus</taxon>
    </lineage>
</organism>
<gene>
    <name evidence="2" type="ORF">T260_18320</name>
</gene>
<dbReference type="Proteomes" id="UP000018339">
    <property type="component" value="Unassembled WGS sequence"/>
</dbReference>
<comment type="caution">
    <text evidence="2">The sequence shown here is derived from an EMBL/GenBank/DDBJ whole genome shotgun (WGS) entry which is preliminary data.</text>
</comment>
<dbReference type="EMBL" id="AYSF01000111">
    <property type="protein sequence ID" value="ESU70483.1"/>
    <property type="molecule type" value="Genomic_DNA"/>
</dbReference>
<protein>
    <submittedName>
        <fullName evidence="2">Uncharacterized protein</fullName>
    </submittedName>
</protein>
<keyword evidence="1" id="KW-0812">Transmembrane</keyword>